<dbReference type="Pfam" id="PF00095">
    <property type="entry name" value="WAP"/>
    <property type="match status" value="4"/>
</dbReference>
<dbReference type="SMART" id="SM00217">
    <property type="entry name" value="WAP"/>
    <property type="match status" value="4"/>
</dbReference>
<dbReference type="Pfam" id="PF00086">
    <property type="entry name" value="Thyroglobulin_1"/>
    <property type="match status" value="2"/>
</dbReference>
<dbReference type="PRINTS" id="PR00003">
    <property type="entry name" value="4DISULPHCORE"/>
</dbReference>
<evidence type="ECO:0000313" key="8">
    <source>
        <dbReference type="WBParaSite" id="jg12595"/>
    </source>
</evidence>
<evidence type="ECO:0000259" key="6">
    <source>
        <dbReference type="PROSITE" id="PS51390"/>
    </source>
</evidence>
<feature type="domain" description="Antistasin-like" evidence="5">
    <location>
        <begin position="261"/>
        <end position="290"/>
    </location>
</feature>
<dbReference type="GO" id="GO:0005615">
    <property type="term" value="C:extracellular space"/>
    <property type="evidence" value="ECO:0007669"/>
    <property type="project" value="TreeGrafter"/>
</dbReference>
<feature type="domain" description="Thyroglobulin type-1" evidence="4">
    <location>
        <begin position="485"/>
        <end position="547"/>
    </location>
</feature>
<dbReference type="Gene3D" id="4.10.800.10">
    <property type="entry name" value="Thyroglobulin type-1"/>
    <property type="match status" value="2"/>
</dbReference>
<evidence type="ECO:0000313" key="7">
    <source>
        <dbReference type="Proteomes" id="UP000887574"/>
    </source>
</evidence>
<dbReference type="InterPro" id="IPR036857">
    <property type="entry name" value="Thyroglobulin_1_sf"/>
</dbReference>
<dbReference type="SMART" id="SM00211">
    <property type="entry name" value="TY"/>
    <property type="match status" value="2"/>
</dbReference>
<dbReference type="GO" id="GO:0004867">
    <property type="term" value="F:serine-type endopeptidase inhibitor activity"/>
    <property type="evidence" value="ECO:0007669"/>
    <property type="project" value="InterPro"/>
</dbReference>
<dbReference type="GO" id="GO:0019731">
    <property type="term" value="P:antibacterial humoral response"/>
    <property type="evidence" value="ECO:0007669"/>
    <property type="project" value="TreeGrafter"/>
</dbReference>
<keyword evidence="1 2" id="KW-1015">Disulfide bond</keyword>
<dbReference type="CDD" id="cd00199">
    <property type="entry name" value="WAP"/>
    <property type="match status" value="1"/>
</dbReference>
<reference evidence="8" key="1">
    <citation type="submission" date="2022-11" db="UniProtKB">
        <authorList>
            <consortium name="WormBaseParasite"/>
        </authorList>
    </citation>
    <scope>IDENTIFICATION</scope>
</reference>
<feature type="domain" description="WAP" evidence="6">
    <location>
        <begin position="40"/>
        <end position="86"/>
    </location>
</feature>
<dbReference type="PROSITE" id="PS51390">
    <property type="entry name" value="WAP"/>
    <property type="match status" value="3"/>
</dbReference>
<dbReference type="AlphaFoldDB" id="A0A915CTW8"/>
<proteinExistence type="predicted"/>
<sequence>MCGAGEMCVRNKDSVKCVPMVPKQQPQQSLTAPSPLPSESSPTIGQCPRPSGRGACVERCRLDTDCQQPNQKCCSNGCGHECQSLVNVAPIHSSLLIQPLPGQVVDQSSYLGGRNIAINPLLSRPVGQPLLTSSPVTSMAKPGKCPSHLLQKERSCVAECQRDADCPGVAKCCDNGCARVCAPPDKATGCIHLLSAVERLPHRLLSNGYSPSCDSTGQFSPVQCDSTFCWCVHPESGHEVLGTKLLKTERVFLNCRAPRYCSAEVSQCKETCPFGLQTDDRGCPLASCACKDVCHRVKCERELDECQLVEPDCAKPPCAPVPRCLLNPCPTASPMTLANGVTALCKQSAQCWDGFWCHQIGYNGLGFCCPVPETASRPGTCSWKPVIQAPRQVTQCSSECKVDSDCASPHKCCLTVVVSDVYPATKTLHSIALITNPGVASCPASPDKDSSEECVLECETSDDCSGLRKCCAAGCSRVCVYPQTATECIQQAVTHQIYAMRTAPLKCDSNGMFEEVQCSQEHCYCVDADTGVEVPNTRVPTQKHPDCNKGTLVYILIQLFAQLILKEP</sequence>
<evidence type="ECO:0000256" key="3">
    <source>
        <dbReference type="SAM" id="MobiDB-lite"/>
    </source>
</evidence>
<dbReference type="PROSITE" id="PS51162">
    <property type="entry name" value="THYROGLOBULIN_1_2"/>
    <property type="match status" value="2"/>
</dbReference>
<dbReference type="PROSITE" id="PS51252">
    <property type="entry name" value="ANTISTASIN"/>
    <property type="match status" value="1"/>
</dbReference>
<keyword evidence="7" id="KW-1185">Reference proteome</keyword>
<dbReference type="WBParaSite" id="jg12595">
    <property type="protein sequence ID" value="jg12595"/>
    <property type="gene ID" value="jg12595"/>
</dbReference>
<feature type="domain" description="WAP" evidence="6">
    <location>
        <begin position="138"/>
        <end position="185"/>
    </location>
</feature>
<accession>A0A915CTW8</accession>
<organism evidence="7 8">
    <name type="scientific">Ditylenchus dipsaci</name>
    <dbReference type="NCBI Taxonomy" id="166011"/>
    <lineage>
        <taxon>Eukaryota</taxon>
        <taxon>Metazoa</taxon>
        <taxon>Ecdysozoa</taxon>
        <taxon>Nematoda</taxon>
        <taxon>Chromadorea</taxon>
        <taxon>Rhabditida</taxon>
        <taxon>Tylenchina</taxon>
        <taxon>Tylenchomorpha</taxon>
        <taxon>Sphaerularioidea</taxon>
        <taxon>Anguinidae</taxon>
        <taxon>Anguininae</taxon>
        <taxon>Ditylenchus</taxon>
    </lineage>
</organism>
<evidence type="ECO:0000256" key="1">
    <source>
        <dbReference type="ARBA" id="ARBA00023157"/>
    </source>
</evidence>
<dbReference type="Proteomes" id="UP000887574">
    <property type="component" value="Unplaced"/>
</dbReference>
<name>A0A915CTW8_9BILA</name>
<dbReference type="SUPFAM" id="SSF57610">
    <property type="entry name" value="Thyroglobulin type-1 domain"/>
    <property type="match status" value="2"/>
</dbReference>
<protein>
    <submittedName>
        <fullName evidence="8">Uncharacterized protein</fullName>
    </submittedName>
</protein>
<dbReference type="Pfam" id="PF02822">
    <property type="entry name" value="Antistasin"/>
    <property type="match status" value="1"/>
</dbReference>
<comment type="caution">
    <text evidence="2">Lacks conserved residue(s) required for the propagation of feature annotation.</text>
</comment>
<evidence type="ECO:0000256" key="2">
    <source>
        <dbReference type="PROSITE-ProRule" id="PRU00500"/>
    </source>
</evidence>
<dbReference type="CDD" id="cd00191">
    <property type="entry name" value="TY"/>
    <property type="match status" value="1"/>
</dbReference>
<dbReference type="GO" id="GO:0045087">
    <property type="term" value="P:innate immune response"/>
    <property type="evidence" value="ECO:0007669"/>
    <property type="project" value="TreeGrafter"/>
</dbReference>
<dbReference type="Gene3D" id="4.10.75.10">
    <property type="entry name" value="Elafin-like"/>
    <property type="match status" value="4"/>
</dbReference>
<dbReference type="InterPro" id="IPR036645">
    <property type="entry name" value="Elafin-like_sf"/>
</dbReference>
<feature type="disulfide bond" evidence="2">
    <location>
        <begin position="488"/>
        <end position="507"/>
    </location>
</feature>
<dbReference type="InterPro" id="IPR004094">
    <property type="entry name" value="Antistasin-like"/>
</dbReference>
<feature type="domain" description="WAP" evidence="6">
    <location>
        <begin position="433"/>
        <end position="483"/>
    </location>
</feature>
<dbReference type="PANTHER" id="PTHR19441">
    <property type="entry name" value="WHEY ACDIC PROTEIN WAP"/>
    <property type="match status" value="1"/>
</dbReference>
<feature type="domain" description="Thyroglobulin type-1" evidence="4">
    <location>
        <begin position="187"/>
        <end position="255"/>
    </location>
</feature>
<dbReference type="InterPro" id="IPR050514">
    <property type="entry name" value="WAP_four-disulfide_core"/>
</dbReference>
<evidence type="ECO:0000259" key="5">
    <source>
        <dbReference type="PROSITE" id="PS51252"/>
    </source>
</evidence>
<dbReference type="InterPro" id="IPR008197">
    <property type="entry name" value="WAP_dom"/>
</dbReference>
<evidence type="ECO:0000259" key="4">
    <source>
        <dbReference type="PROSITE" id="PS51162"/>
    </source>
</evidence>
<dbReference type="InterPro" id="IPR000716">
    <property type="entry name" value="Thyroglobulin_1"/>
</dbReference>
<dbReference type="PROSITE" id="PS00484">
    <property type="entry name" value="THYROGLOBULIN_1_1"/>
    <property type="match status" value="1"/>
</dbReference>
<feature type="compositionally biased region" description="Polar residues" evidence="3">
    <location>
        <begin position="24"/>
        <end position="44"/>
    </location>
</feature>
<feature type="region of interest" description="Disordered" evidence="3">
    <location>
        <begin position="22"/>
        <end position="50"/>
    </location>
</feature>
<dbReference type="PANTHER" id="PTHR19441:SF95">
    <property type="entry name" value="PERLWAPIN ISOFORM X1"/>
    <property type="match status" value="1"/>
</dbReference>
<dbReference type="SUPFAM" id="SSF57256">
    <property type="entry name" value="Elafin-like"/>
    <property type="match status" value="3"/>
</dbReference>